<dbReference type="GO" id="GO:0004066">
    <property type="term" value="F:asparagine synthase (glutamine-hydrolyzing) activity"/>
    <property type="evidence" value="ECO:0007669"/>
    <property type="project" value="UniProtKB-EC"/>
</dbReference>
<comment type="pathway">
    <text evidence="1">Amino-acid biosynthesis; L-asparagine biosynthesis; L-asparagine from L-aspartate (L-Gln route): step 1/1.</text>
</comment>
<evidence type="ECO:0000256" key="9">
    <source>
        <dbReference type="PIRSR" id="PIRSR001589-1"/>
    </source>
</evidence>
<dbReference type="Pfam" id="PF13522">
    <property type="entry name" value="GATase_6"/>
    <property type="match status" value="1"/>
</dbReference>
<feature type="binding site" evidence="10">
    <location>
        <position position="102"/>
    </location>
    <ligand>
        <name>L-glutamine</name>
        <dbReference type="ChEBI" id="CHEBI:58359"/>
    </ligand>
</feature>
<evidence type="ECO:0000256" key="10">
    <source>
        <dbReference type="PIRSR" id="PIRSR001589-2"/>
    </source>
</evidence>
<comment type="similarity">
    <text evidence="2">Belongs to the asparagine synthetase family.</text>
</comment>
<evidence type="ECO:0000313" key="14">
    <source>
        <dbReference type="Proteomes" id="UP000094271"/>
    </source>
</evidence>
<dbReference type="PROSITE" id="PS51278">
    <property type="entry name" value="GATASE_TYPE_2"/>
    <property type="match status" value="1"/>
</dbReference>
<sequence>MCGIAGFCNWKRDWEKNIRKMNERMRHRGPDASGIWASEDGDVVLGHQRLSIVDLSENGAQPMQSHSGRFEMVFNGEIYNYREIAKRLIEEKKVDRFRGTSDTEVLLEAMEHMGIEEAIALCKGMFAIALYDKKERRLYLLRDRIGEKPLYYGFVNGCFVFGSDIGSISVLDGFSNEINRDVLDIYFVHGYIPAPYSIYEDIWKLEPGCILTLEAPFARPSVKTFWSVMEAAKKGQENLFAGSREEAAEELERLLKASIRDQMVADVPVGAFLSAGIDSSTIVALMQSLNHGKVKSFTIGMGEKEYNEAEAAREIAKVLGTEHTELYITEADAKAVIPKLPFIFGEPFADSSQIPTYLVSKMTREHVTVSLSGDGGDELFCGYTSYASVSRIWGKMKNVPYFLRKPCSELVLHSPLVKKELFRIKGKLLGARDPSDIYVQSRLTDPLTMDIAREHGNLPYKYTQMPAGYLEETNHTIMLMDMLMYHPDDILVKVDRTAMAVSLETRVPMLDKDVVEFAWSLPLEYKRQDGTGKLVLRDVLYKYVPKELMDRPKKGFSIPIAKWLMEPSLRAWAETLIDRRTLETQGILNPDTVWKIWKDFVENGVWRIQIWYILMFQAWMADRAAVC</sequence>
<dbReference type="SUPFAM" id="SSF56235">
    <property type="entry name" value="N-terminal nucleophile aminohydrolases (Ntn hydrolases)"/>
    <property type="match status" value="1"/>
</dbReference>
<dbReference type="Proteomes" id="UP000094271">
    <property type="component" value="Unassembled WGS sequence"/>
</dbReference>
<dbReference type="InterPro" id="IPR014729">
    <property type="entry name" value="Rossmann-like_a/b/a_fold"/>
</dbReference>
<feature type="domain" description="Glutamine amidotransferase type-2" evidence="12">
    <location>
        <begin position="2"/>
        <end position="216"/>
    </location>
</feature>
<dbReference type="InterPro" id="IPR051786">
    <property type="entry name" value="ASN_synthetase/amidase"/>
</dbReference>
<dbReference type="SUPFAM" id="SSF52402">
    <property type="entry name" value="Adenine nucleotide alpha hydrolases-like"/>
    <property type="match status" value="1"/>
</dbReference>
<evidence type="ECO:0000256" key="11">
    <source>
        <dbReference type="PIRSR" id="PIRSR001589-3"/>
    </source>
</evidence>
<proteinExistence type="inferred from homology"/>
<name>A0A1E3UB66_9FIRM</name>
<keyword evidence="9" id="KW-0028">Amino-acid biosynthesis</keyword>
<dbReference type="InterPro" id="IPR006426">
    <property type="entry name" value="Asn_synth_AEB"/>
</dbReference>
<evidence type="ECO:0000256" key="3">
    <source>
        <dbReference type="ARBA" id="ARBA00012737"/>
    </source>
</evidence>
<evidence type="ECO:0000256" key="2">
    <source>
        <dbReference type="ARBA" id="ARBA00005752"/>
    </source>
</evidence>
<dbReference type="PANTHER" id="PTHR43284:SF1">
    <property type="entry name" value="ASPARAGINE SYNTHETASE"/>
    <property type="match status" value="1"/>
</dbReference>
<dbReference type="InterPro" id="IPR033738">
    <property type="entry name" value="AsnB_N"/>
</dbReference>
<dbReference type="Gene3D" id="3.60.20.10">
    <property type="entry name" value="Glutamine Phosphoribosylpyrophosphate, subunit 1, domain 1"/>
    <property type="match status" value="1"/>
</dbReference>
<dbReference type="InterPro" id="IPR029055">
    <property type="entry name" value="Ntn_hydrolases_N"/>
</dbReference>
<dbReference type="Gene3D" id="3.40.50.620">
    <property type="entry name" value="HUPs"/>
    <property type="match status" value="1"/>
</dbReference>
<dbReference type="GO" id="GO:0006529">
    <property type="term" value="P:asparagine biosynthetic process"/>
    <property type="evidence" value="ECO:0007669"/>
    <property type="project" value="UniProtKB-KW"/>
</dbReference>
<evidence type="ECO:0000256" key="5">
    <source>
        <dbReference type="ARBA" id="ARBA00022840"/>
    </source>
</evidence>
<dbReference type="OrthoDB" id="9763290at2"/>
<dbReference type="EC" id="6.3.5.4" evidence="3"/>
<evidence type="ECO:0000313" key="13">
    <source>
        <dbReference type="EMBL" id="ODR43773.1"/>
    </source>
</evidence>
<gene>
    <name evidence="13" type="ORF">BEI59_29885</name>
</gene>
<comment type="catalytic activity">
    <reaction evidence="8">
        <text>L-aspartate + L-glutamine + ATP + H2O = L-asparagine + L-glutamate + AMP + diphosphate + H(+)</text>
        <dbReference type="Rhea" id="RHEA:12228"/>
        <dbReference type="ChEBI" id="CHEBI:15377"/>
        <dbReference type="ChEBI" id="CHEBI:15378"/>
        <dbReference type="ChEBI" id="CHEBI:29985"/>
        <dbReference type="ChEBI" id="CHEBI:29991"/>
        <dbReference type="ChEBI" id="CHEBI:30616"/>
        <dbReference type="ChEBI" id="CHEBI:33019"/>
        <dbReference type="ChEBI" id="CHEBI:58048"/>
        <dbReference type="ChEBI" id="CHEBI:58359"/>
        <dbReference type="ChEBI" id="CHEBI:456215"/>
        <dbReference type="EC" id="6.3.5.4"/>
    </reaction>
</comment>
<keyword evidence="5 10" id="KW-0067">ATP-binding</keyword>
<evidence type="ECO:0000256" key="1">
    <source>
        <dbReference type="ARBA" id="ARBA00005187"/>
    </source>
</evidence>
<keyword evidence="7 9" id="KW-0315">Glutamine amidotransferase</keyword>
<evidence type="ECO:0000256" key="8">
    <source>
        <dbReference type="ARBA" id="ARBA00048741"/>
    </source>
</evidence>
<dbReference type="Pfam" id="PF00733">
    <property type="entry name" value="Asn_synthase"/>
    <property type="match status" value="1"/>
</dbReference>
<evidence type="ECO:0000256" key="6">
    <source>
        <dbReference type="ARBA" id="ARBA00022888"/>
    </source>
</evidence>
<dbReference type="GO" id="GO:0005524">
    <property type="term" value="F:ATP binding"/>
    <property type="evidence" value="ECO:0007669"/>
    <property type="project" value="UniProtKB-KW"/>
</dbReference>
<dbReference type="PANTHER" id="PTHR43284">
    <property type="entry name" value="ASPARAGINE SYNTHETASE (GLUTAMINE-HYDROLYZING)"/>
    <property type="match status" value="1"/>
</dbReference>
<keyword evidence="4 10" id="KW-0547">Nucleotide-binding</keyword>
<organism evidence="13 14">
    <name type="scientific">Eisenbergiella tayi</name>
    <dbReference type="NCBI Taxonomy" id="1432052"/>
    <lineage>
        <taxon>Bacteria</taxon>
        <taxon>Bacillati</taxon>
        <taxon>Bacillota</taxon>
        <taxon>Clostridia</taxon>
        <taxon>Lachnospirales</taxon>
        <taxon>Lachnospiraceae</taxon>
        <taxon>Eisenbergiella</taxon>
    </lineage>
</organism>
<feature type="site" description="Important for beta-aspartyl-AMP intermediate formation" evidence="11">
    <location>
        <position position="374"/>
    </location>
</feature>
<dbReference type="RefSeq" id="WP_069432179.1">
    <property type="nucleotide sequence ID" value="NZ_MEHA01000033.1"/>
</dbReference>
<dbReference type="InterPro" id="IPR001962">
    <property type="entry name" value="Asn_synthase"/>
</dbReference>
<dbReference type="GO" id="GO:0005829">
    <property type="term" value="C:cytosol"/>
    <property type="evidence" value="ECO:0007669"/>
    <property type="project" value="TreeGrafter"/>
</dbReference>
<comment type="caution">
    <text evidence="13">The sequence shown here is derived from an EMBL/GenBank/DDBJ whole genome shotgun (WGS) entry which is preliminary data.</text>
</comment>
<reference evidence="13 14" key="1">
    <citation type="submission" date="2016-08" db="EMBL/GenBank/DDBJ databases">
        <authorList>
            <person name="Seilhamer J.J."/>
        </authorList>
    </citation>
    <scope>NUCLEOTIDE SEQUENCE [LARGE SCALE GENOMIC DNA]</scope>
    <source>
        <strain evidence="13 14">NML150140-1</strain>
    </source>
</reference>
<dbReference type="EMBL" id="MEHA01000033">
    <property type="protein sequence ID" value="ODR43773.1"/>
    <property type="molecule type" value="Genomic_DNA"/>
</dbReference>
<dbReference type="CDD" id="cd00712">
    <property type="entry name" value="AsnB"/>
    <property type="match status" value="1"/>
</dbReference>
<dbReference type="CDD" id="cd01991">
    <property type="entry name" value="Asn_synthase_B_C"/>
    <property type="match status" value="1"/>
</dbReference>
<dbReference type="NCBIfam" id="TIGR01536">
    <property type="entry name" value="asn_synth_AEB"/>
    <property type="match status" value="1"/>
</dbReference>
<feature type="binding site" evidence="10">
    <location>
        <begin position="372"/>
        <end position="373"/>
    </location>
    <ligand>
        <name>ATP</name>
        <dbReference type="ChEBI" id="CHEBI:30616"/>
    </ligand>
</feature>
<keyword evidence="6 9" id="KW-0061">Asparagine biosynthesis</keyword>
<protein>
    <recommendedName>
        <fullName evidence="3">asparagine synthase (glutamine-hydrolyzing)</fullName>
        <ecNumber evidence="3">6.3.5.4</ecNumber>
    </recommendedName>
</protein>
<evidence type="ECO:0000259" key="12">
    <source>
        <dbReference type="PROSITE" id="PS51278"/>
    </source>
</evidence>
<evidence type="ECO:0000256" key="7">
    <source>
        <dbReference type="ARBA" id="ARBA00022962"/>
    </source>
</evidence>
<dbReference type="PIRSF" id="PIRSF001589">
    <property type="entry name" value="Asn_synthetase_glu-h"/>
    <property type="match status" value="1"/>
</dbReference>
<dbReference type="AlphaFoldDB" id="A0A1E3UB66"/>
<feature type="active site" description="For GATase activity" evidence="9">
    <location>
        <position position="2"/>
    </location>
</feature>
<dbReference type="InterPro" id="IPR017932">
    <property type="entry name" value="GATase_2_dom"/>
</dbReference>
<evidence type="ECO:0000256" key="4">
    <source>
        <dbReference type="ARBA" id="ARBA00022741"/>
    </source>
</evidence>
<feature type="binding site" evidence="10">
    <location>
        <position position="299"/>
    </location>
    <ligand>
        <name>ATP</name>
        <dbReference type="ChEBI" id="CHEBI:30616"/>
    </ligand>
</feature>
<accession>A0A1E3UB66</accession>